<dbReference type="EMBL" id="BPLR01006881">
    <property type="protein sequence ID" value="GIY12999.1"/>
    <property type="molecule type" value="Genomic_DNA"/>
</dbReference>
<comment type="caution">
    <text evidence="1">The sequence shown here is derived from an EMBL/GenBank/DDBJ whole genome shotgun (WGS) entry which is preliminary data.</text>
</comment>
<name>A0AAV4QXF6_CAEEX</name>
<accession>A0AAV4QXF6</accession>
<dbReference type="AlphaFoldDB" id="A0AAV4QXF6"/>
<keyword evidence="2" id="KW-1185">Reference proteome</keyword>
<dbReference type="Proteomes" id="UP001054945">
    <property type="component" value="Unassembled WGS sequence"/>
</dbReference>
<evidence type="ECO:0000313" key="2">
    <source>
        <dbReference type="Proteomes" id="UP001054945"/>
    </source>
</evidence>
<protein>
    <submittedName>
        <fullName evidence="1">Uncharacterized protein</fullName>
    </submittedName>
</protein>
<proteinExistence type="predicted"/>
<sequence length="87" mass="10105">MERINCSRSFPFPVYRPIWAAYSQSVDRDLEDLNAKWRSGRFSRFPTPLALFLFFGEAFRESGCRVAVLENGVTMSTFDFFGNRCFA</sequence>
<gene>
    <name evidence="1" type="ORF">CEXT_220941</name>
</gene>
<evidence type="ECO:0000313" key="1">
    <source>
        <dbReference type="EMBL" id="GIY12999.1"/>
    </source>
</evidence>
<reference evidence="1 2" key="1">
    <citation type="submission" date="2021-06" db="EMBL/GenBank/DDBJ databases">
        <title>Caerostris extrusa draft genome.</title>
        <authorList>
            <person name="Kono N."/>
            <person name="Arakawa K."/>
        </authorList>
    </citation>
    <scope>NUCLEOTIDE SEQUENCE [LARGE SCALE GENOMIC DNA]</scope>
</reference>
<organism evidence="1 2">
    <name type="scientific">Caerostris extrusa</name>
    <name type="common">Bark spider</name>
    <name type="synonym">Caerostris bankana</name>
    <dbReference type="NCBI Taxonomy" id="172846"/>
    <lineage>
        <taxon>Eukaryota</taxon>
        <taxon>Metazoa</taxon>
        <taxon>Ecdysozoa</taxon>
        <taxon>Arthropoda</taxon>
        <taxon>Chelicerata</taxon>
        <taxon>Arachnida</taxon>
        <taxon>Araneae</taxon>
        <taxon>Araneomorphae</taxon>
        <taxon>Entelegynae</taxon>
        <taxon>Araneoidea</taxon>
        <taxon>Araneidae</taxon>
        <taxon>Caerostris</taxon>
    </lineage>
</organism>